<proteinExistence type="predicted"/>
<protein>
    <submittedName>
        <fullName evidence="1">Uncharacterized protein</fullName>
    </submittedName>
</protein>
<accession>A0A6G9QQY1</accession>
<gene>
    <name evidence="1" type="ORF">HBH39_18420</name>
</gene>
<dbReference type="KEGG" id="saes:HBH39_18420"/>
<sequence>MFVVEDDLSAQLLPSEAKIKLVKKYFLTLSRFRKFVMVNKDQIKQALNQHVRKQLKVLGHKADRLIIQRDCLVLLQLSDSI</sequence>
<evidence type="ECO:0000313" key="1">
    <source>
        <dbReference type="EMBL" id="QIR16447.1"/>
    </source>
</evidence>
<reference evidence="1 2" key="1">
    <citation type="submission" date="2020-03" db="EMBL/GenBank/DDBJ databases">
        <title>Complete genome sequence of Shewanella sp.</title>
        <authorList>
            <person name="Kim Y.-S."/>
            <person name="Kim S.-J."/>
            <person name="Jung H.-K."/>
            <person name="Kim K.-H."/>
        </authorList>
    </citation>
    <scope>NUCLEOTIDE SEQUENCE [LARGE SCALE GENOMIC DNA]</scope>
    <source>
        <strain evidence="1 2">PN3F2</strain>
        <plasmid evidence="1 2">pPN3F2_1</plasmid>
    </source>
</reference>
<organism evidence="1 2">
    <name type="scientific">Shewanella aestuarii</name>
    <dbReference type="NCBI Taxonomy" id="1028752"/>
    <lineage>
        <taxon>Bacteria</taxon>
        <taxon>Pseudomonadati</taxon>
        <taxon>Pseudomonadota</taxon>
        <taxon>Gammaproteobacteria</taxon>
        <taxon>Alteromonadales</taxon>
        <taxon>Shewanellaceae</taxon>
        <taxon>Shewanella</taxon>
    </lineage>
</organism>
<evidence type="ECO:0000313" key="2">
    <source>
        <dbReference type="Proteomes" id="UP000502608"/>
    </source>
</evidence>
<dbReference type="AlphaFoldDB" id="A0A6G9QQY1"/>
<name>A0A6G9QQY1_9GAMM</name>
<keyword evidence="2" id="KW-1185">Reference proteome</keyword>
<geneLocation type="plasmid" evidence="1 2">
    <name>pPN3F2_1</name>
</geneLocation>
<dbReference type="EMBL" id="CP050314">
    <property type="protein sequence ID" value="QIR16447.1"/>
    <property type="molecule type" value="Genomic_DNA"/>
</dbReference>
<dbReference type="Proteomes" id="UP000502608">
    <property type="component" value="Plasmid pPN3F2_1"/>
</dbReference>
<dbReference type="RefSeq" id="WP_167680278.1">
    <property type="nucleotide sequence ID" value="NZ_CP050314.1"/>
</dbReference>
<keyword evidence="1" id="KW-0614">Plasmid</keyword>